<sequence>MIVELSTIPPYVTSWLSLQTEFGRNVEIADIVKSVFVEEMLHMSLAANLINSVGGTVNLTSMTLLPQYPTPLGSGNFFDLMPGVYVSIEPMSPGLARDLFAKIETPATEEEQKMFHELAELWLILQLQRGGASSPTSKNMQLLLKDYQKVKYKRKSALKSAMNKELTPNQTWTAIYDFAVKNLKILSSKPTNTIGALYLRAALFTAMVESCTQMNALNNPGSE</sequence>
<protein>
    <recommendedName>
        <fullName evidence="1">Iminophenyl-pyruvate dimer synthase domain-containing protein</fullName>
    </recommendedName>
</protein>
<dbReference type="Ensembl" id="ENSCINT00000032686.1">
    <property type="protein sequence ID" value="ENSCINP00000034921.1"/>
    <property type="gene ID" value="ENSCING00000024280.1"/>
</dbReference>
<feature type="domain" description="Iminophenyl-pyruvate dimer synthase" evidence="1">
    <location>
        <begin position="3"/>
        <end position="151"/>
    </location>
</feature>
<dbReference type="AlphaFoldDB" id="H2XZ37"/>
<proteinExistence type="predicted"/>
<evidence type="ECO:0000313" key="2">
    <source>
        <dbReference type="Ensembl" id="ENSCINP00000034921.1"/>
    </source>
</evidence>
<dbReference type="InParanoid" id="H2XZ37"/>
<dbReference type="Proteomes" id="UP000008144">
    <property type="component" value="Chromosome 9"/>
</dbReference>
<organism evidence="2 3">
    <name type="scientific">Ciona intestinalis</name>
    <name type="common">Transparent sea squirt</name>
    <name type="synonym">Ascidia intestinalis</name>
    <dbReference type="NCBI Taxonomy" id="7719"/>
    <lineage>
        <taxon>Eukaryota</taxon>
        <taxon>Metazoa</taxon>
        <taxon>Chordata</taxon>
        <taxon>Tunicata</taxon>
        <taxon>Ascidiacea</taxon>
        <taxon>Phlebobranchia</taxon>
        <taxon>Cionidae</taxon>
        <taxon>Ciona</taxon>
    </lineage>
</organism>
<evidence type="ECO:0000313" key="3">
    <source>
        <dbReference type="Proteomes" id="UP000008144"/>
    </source>
</evidence>
<evidence type="ECO:0000259" key="1">
    <source>
        <dbReference type="Pfam" id="PF12902"/>
    </source>
</evidence>
<dbReference type="InterPro" id="IPR012347">
    <property type="entry name" value="Ferritin-like"/>
</dbReference>
<reference evidence="2" key="3">
    <citation type="submission" date="2025-08" db="UniProtKB">
        <authorList>
            <consortium name="Ensembl"/>
        </authorList>
    </citation>
    <scope>IDENTIFICATION</scope>
</reference>
<dbReference type="GeneTree" id="ENSGT00660000095971"/>
<dbReference type="Pfam" id="PF12902">
    <property type="entry name" value="Ferritin-like"/>
    <property type="match status" value="1"/>
</dbReference>
<dbReference type="InterPro" id="IPR026820">
    <property type="entry name" value="VioB/RebD_dom"/>
</dbReference>
<name>H2XZ37_CIOIN</name>
<reference evidence="3" key="1">
    <citation type="journal article" date="2002" name="Science">
        <title>The draft genome of Ciona intestinalis: insights into chordate and vertebrate origins.</title>
        <authorList>
            <person name="Dehal P."/>
            <person name="Satou Y."/>
            <person name="Campbell R.K."/>
            <person name="Chapman J."/>
            <person name="Degnan B."/>
            <person name="De Tomaso A."/>
            <person name="Davidson B."/>
            <person name="Di Gregorio A."/>
            <person name="Gelpke M."/>
            <person name="Goodstein D.M."/>
            <person name="Harafuji N."/>
            <person name="Hastings K.E."/>
            <person name="Ho I."/>
            <person name="Hotta K."/>
            <person name="Huang W."/>
            <person name="Kawashima T."/>
            <person name="Lemaire P."/>
            <person name="Martinez D."/>
            <person name="Meinertzhagen I.A."/>
            <person name="Necula S."/>
            <person name="Nonaka M."/>
            <person name="Putnam N."/>
            <person name="Rash S."/>
            <person name="Saiga H."/>
            <person name="Satake M."/>
            <person name="Terry A."/>
            <person name="Yamada L."/>
            <person name="Wang H.G."/>
            <person name="Awazu S."/>
            <person name="Azumi K."/>
            <person name="Boore J."/>
            <person name="Branno M."/>
            <person name="Chin-Bow S."/>
            <person name="DeSantis R."/>
            <person name="Doyle S."/>
            <person name="Francino P."/>
            <person name="Keys D.N."/>
            <person name="Haga S."/>
            <person name="Hayashi H."/>
            <person name="Hino K."/>
            <person name="Imai K.S."/>
            <person name="Inaba K."/>
            <person name="Kano S."/>
            <person name="Kobayashi K."/>
            <person name="Kobayashi M."/>
            <person name="Lee B.I."/>
            <person name="Makabe K.W."/>
            <person name="Manohar C."/>
            <person name="Matassi G."/>
            <person name="Medina M."/>
            <person name="Mochizuki Y."/>
            <person name="Mount S."/>
            <person name="Morishita T."/>
            <person name="Miura S."/>
            <person name="Nakayama A."/>
            <person name="Nishizaka S."/>
            <person name="Nomoto H."/>
            <person name="Ohta F."/>
            <person name="Oishi K."/>
            <person name="Rigoutsos I."/>
            <person name="Sano M."/>
            <person name="Sasaki A."/>
            <person name="Sasakura Y."/>
            <person name="Shoguchi E."/>
            <person name="Shin-i T."/>
            <person name="Spagnuolo A."/>
            <person name="Stainier D."/>
            <person name="Suzuki M.M."/>
            <person name="Tassy O."/>
            <person name="Takatori N."/>
            <person name="Tokuoka M."/>
            <person name="Yagi K."/>
            <person name="Yoshizaki F."/>
            <person name="Wada S."/>
            <person name="Zhang C."/>
            <person name="Hyatt P.D."/>
            <person name="Larimer F."/>
            <person name="Detter C."/>
            <person name="Doggett N."/>
            <person name="Glavina T."/>
            <person name="Hawkins T."/>
            <person name="Richardson P."/>
            <person name="Lucas S."/>
            <person name="Kohara Y."/>
            <person name="Levine M."/>
            <person name="Satoh N."/>
            <person name="Rokhsar D.S."/>
        </authorList>
    </citation>
    <scope>NUCLEOTIDE SEQUENCE [LARGE SCALE GENOMIC DNA]</scope>
</reference>
<dbReference type="PANTHER" id="PTHR34400">
    <property type="match status" value="1"/>
</dbReference>
<keyword evidence="3" id="KW-1185">Reference proteome</keyword>
<dbReference type="PANTHER" id="PTHR34400:SF4">
    <property type="entry name" value="MEMBRANE PROTEIN"/>
    <property type="match status" value="1"/>
</dbReference>
<reference evidence="2" key="2">
    <citation type="journal article" date="2008" name="Genome Biol.">
        <title>Improved genome assembly and evidence-based global gene model set for the chordate Ciona intestinalis: new insight into intron and operon populations.</title>
        <authorList>
            <person name="Satou Y."/>
            <person name="Mineta K."/>
            <person name="Ogasawara M."/>
            <person name="Sasakura Y."/>
            <person name="Shoguchi E."/>
            <person name="Ueno K."/>
            <person name="Yamada L."/>
            <person name="Matsumoto J."/>
            <person name="Wasserscheid J."/>
            <person name="Dewar K."/>
            <person name="Wiley G.B."/>
            <person name="Macmil S.L."/>
            <person name="Roe B.A."/>
            <person name="Zeller R.W."/>
            <person name="Hastings K.E."/>
            <person name="Lemaire P."/>
            <person name="Lindquist E."/>
            <person name="Endo T."/>
            <person name="Hotta K."/>
            <person name="Inaba K."/>
        </authorList>
    </citation>
    <scope>NUCLEOTIDE SEQUENCE [LARGE SCALE GENOMIC DNA]</scope>
    <source>
        <strain evidence="2">wild type</strain>
    </source>
</reference>
<reference evidence="2" key="4">
    <citation type="submission" date="2025-09" db="UniProtKB">
        <authorList>
            <consortium name="Ensembl"/>
        </authorList>
    </citation>
    <scope>IDENTIFICATION</scope>
</reference>
<dbReference type="HOGENOM" id="CLU_1239762_0_0_1"/>
<dbReference type="Gene3D" id="1.20.1260.10">
    <property type="match status" value="1"/>
</dbReference>
<accession>H2XZ37</accession>
<dbReference type="EMBL" id="EAAA01002885">
    <property type="status" value="NOT_ANNOTATED_CDS"/>
    <property type="molecule type" value="Genomic_DNA"/>
</dbReference>